<gene>
    <name evidence="4" type="ORF">IAB08_03125</name>
</gene>
<sequence>MEAFLAYLGYSAIGIAIFHLFFKLLLSKEKSFRLNRAFILASVLLPLVLPCIHLEMNFLTESPSGIATWEFLQANPSPTPSPDLKGSTSSEPISIPILSAIYIIGAVLCLFHIGILPCRALRKLISKGKLMEKQEGIRIFAVPENIPSMSWFHFVLLPEGQGKSINPHILQHEKAHIRLGHSYDLILMDLVCLLQWFNPFVWLFLKELKAVHEYEADAAVLQSGADAKDYQYLLIEETTGRDRYHLAHSFNTNLKKRLTMIQKKKSSKWIYAKALYMIPLLAASLIAFARQPEVPASMVSTTIKPESQTAKAMPTMEATTHPAAQTEQEAFSSRAMEEEPVRVIPDKRPQYPEGFLDWLSQEIKYPESLRDAGAEATVYVGFIVRKDGGLGDIKPMKLQITGQKADVDYSLFEKEAVRVLSQSPKWIPGEQKGEKIDVQYALPIRFSIPKDSESK</sequence>
<feature type="domain" description="Peptidase M56" evidence="3">
    <location>
        <begin position="169"/>
        <end position="261"/>
    </location>
</feature>
<comment type="caution">
    <text evidence="4">The sequence shown here is derived from an EMBL/GenBank/DDBJ whole genome shotgun (WGS) entry which is preliminary data.</text>
</comment>
<feature type="domain" description="TonB C-terminal" evidence="2">
    <location>
        <begin position="362"/>
        <end position="448"/>
    </location>
</feature>
<feature type="transmembrane region" description="Helical" evidence="1">
    <location>
        <begin position="270"/>
        <end position="289"/>
    </location>
</feature>
<dbReference type="InterPro" id="IPR037682">
    <property type="entry name" value="TonB_C"/>
</dbReference>
<evidence type="ECO:0000259" key="3">
    <source>
        <dbReference type="Pfam" id="PF05569"/>
    </source>
</evidence>
<dbReference type="Pfam" id="PF05569">
    <property type="entry name" value="Peptidase_M56"/>
    <property type="match status" value="1"/>
</dbReference>
<feature type="transmembrane region" description="Helical" evidence="1">
    <location>
        <begin position="38"/>
        <end position="56"/>
    </location>
</feature>
<reference evidence="4" key="1">
    <citation type="submission" date="2020-10" db="EMBL/GenBank/DDBJ databases">
        <authorList>
            <person name="Gilroy R."/>
        </authorList>
    </citation>
    <scope>NUCLEOTIDE SEQUENCE</scope>
    <source>
        <strain evidence="4">2889</strain>
    </source>
</reference>
<dbReference type="InterPro" id="IPR051045">
    <property type="entry name" value="TonB-dependent_transducer"/>
</dbReference>
<dbReference type="PANTHER" id="PTHR33446">
    <property type="entry name" value="PROTEIN TONB-RELATED"/>
    <property type="match status" value="1"/>
</dbReference>
<evidence type="ECO:0000313" key="4">
    <source>
        <dbReference type="EMBL" id="MBO8432274.1"/>
    </source>
</evidence>
<dbReference type="SUPFAM" id="SSF74653">
    <property type="entry name" value="TolA/TonB C-terminal domain"/>
    <property type="match status" value="1"/>
</dbReference>
<keyword evidence="1" id="KW-0472">Membrane</keyword>
<evidence type="ECO:0000313" key="5">
    <source>
        <dbReference type="Proteomes" id="UP000823612"/>
    </source>
</evidence>
<protein>
    <submittedName>
        <fullName evidence="4">Energy transducer TonB</fullName>
    </submittedName>
</protein>
<evidence type="ECO:0000256" key="1">
    <source>
        <dbReference type="SAM" id="Phobius"/>
    </source>
</evidence>
<dbReference type="InterPro" id="IPR008756">
    <property type="entry name" value="Peptidase_M56"/>
</dbReference>
<keyword evidence="1" id="KW-1133">Transmembrane helix</keyword>
<dbReference type="EMBL" id="JADIMZ010000040">
    <property type="protein sequence ID" value="MBO8432274.1"/>
    <property type="molecule type" value="Genomic_DNA"/>
</dbReference>
<organism evidence="4 5">
    <name type="scientific">Candidatus Pullibacteroides excrementavium</name>
    <dbReference type="NCBI Taxonomy" id="2840905"/>
    <lineage>
        <taxon>Bacteria</taxon>
        <taxon>Pseudomonadati</taxon>
        <taxon>Bacteroidota</taxon>
        <taxon>Bacteroidia</taxon>
        <taxon>Bacteroidales</taxon>
        <taxon>Candidatus Pullibacteroides</taxon>
    </lineage>
</organism>
<feature type="transmembrane region" description="Helical" evidence="1">
    <location>
        <begin position="93"/>
        <end position="116"/>
    </location>
</feature>
<dbReference type="GO" id="GO:0055085">
    <property type="term" value="P:transmembrane transport"/>
    <property type="evidence" value="ECO:0007669"/>
    <property type="project" value="InterPro"/>
</dbReference>
<dbReference type="PANTHER" id="PTHR33446:SF2">
    <property type="entry name" value="PROTEIN TONB"/>
    <property type="match status" value="1"/>
</dbReference>
<dbReference type="AlphaFoldDB" id="A0A9D9H171"/>
<dbReference type="CDD" id="cd07341">
    <property type="entry name" value="M56_BlaR1_MecR1_like"/>
    <property type="match status" value="1"/>
</dbReference>
<dbReference type="Proteomes" id="UP000823612">
    <property type="component" value="Unassembled WGS sequence"/>
</dbReference>
<evidence type="ECO:0000259" key="2">
    <source>
        <dbReference type="Pfam" id="PF03544"/>
    </source>
</evidence>
<accession>A0A9D9H171</accession>
<dbReference type="GO" id="GO:0031992">
    <property type="term" value="F:energy transducer activity"/>
    <property type="evidence" value="ECO:0007669"/>
    <property type="project" value="TreeGrafter"/>
</dbReference>
<dbReference type="Pfam" id="PF03544">
    <property type="entry name" value="TonB_C"/>
    <property type="match status" value="1"/>
</dbReference>
<dbReference type="GO" id="GO:0098797">
    <property type="term" value="C:plasma membrane protein complex"/>
    <property type="evidence" value="ECO:0007669"/>
    <property type="project" value="TreeGrafter"/>
</dbReference>
<name>A0A9D9H171_9BACT</name>
<keyword evidence="1" id="KW-0812">Transmembrane</keyword>
<reference evidence="4" key="2">
    <citation type="journal article" date="2021" name="PeerJ">
        <title>Extensive microbial diversity within the chicken gut microbiome revealed by metagenomics and culture.</title>
        <authorList>
            <person name="Gilroy R."/>
            <person name="Ravi A."/>
            <person name="Getino M."/>
            <person name="Pursley I."/>
            <person name="Horton D.L."/>
            <person name="Alikhan N.F."/>
            <person name="Baker D."/>
            <person name="Gharbi K."/>
            <person name="Hall N."/>
            <person name="Watson M."/>
            <person name="Adriaenssens E.M."/>
            <person name="Foster-Nyarko E."/>
            <person name="Jarju S."/>
            <person name="Secka A."/>
            <person name="Antonio M."/>
            <person name="Oren A."/>
            <person name="Chaudhuri R.R."/>
            <person name="La Ragione R."/>
            <person name="Hildebrand F."/>
            <person name="Pallen M.J."/>
        </authorList>
    </citation>
    <scope>NUCLEOTIDE SEQUENCE</scope>
    <source>
        <strain evidence="4">2889</strain>
    </source>
</reference>
<proteinExistence type="predicted"/>
<feature type="transmembrane region" description="Helical" evidence="1">
    <location>
        <begin position="6"/>
        <end position="26"/>
    </location>
</feature>
<dbReference type="Gene3D" id="3.30.1150.10">
    <property type="match status" value="1"/>
</dbReference>